<reference evidence="11 12" key="1">
    <citation type="submission" date="2024-09" db="EMBL/GenBank/DDBJ databases">
        <title>Itraconazole resistance in Madurella fahalii resulting from another homologue of gene encoding cytochrome P450 14-alpha sterol demethylase (CYP51).</title>
        <authorList>
            <person name="Yoshioka I."/>
            <person name="Fahal A.H."/>
            <person name="Kaneko S."/>
            <person name="Yaguchi T."/>
        </authorList>
    </citation>
    <scope>NUCLEOTIDE SEQUENCE [LARGE SCALE GENOMIC DNA]</scope>
    <source>
        <strain evidence="11 12">IFM 68171</strain>
    </source>
</reference>
<proteinExistence type="predicted"/>
<dbReference type="Pfam" id="PF04082">
    <property type="entry name" value="Fungal_trans"/>
    <property type="match status" value="1"/>
</dbReference>
<keyword evidence="6" id="KW-0539">Nucleus</keyword>
<dbReference type="InterPro" id="IPR036864">
    <property type="entry name" value="Zn2-C6_fun-type_DNA-bd_sf"/>
</dbReference>
<dbReference type="CDD" id="cd12148">
    <property type="entry name" value="fungal_TF_MHR"/>
    <property type="match status" value="1"/>
</dbReference>
<dbReference type="EMBL" id="BAAFSV010000006">
    <property type="protein sequence ID" value="GAB1320959.1"/>
    <property type="molecule type" value="Genomic_DNA"/>
</dbReference>
<dbReference type="SUPFAM" id="SSF57667">
    <property type="entry name" value="beta-beta-alpha zinc fingers"/>
    <property type="match status" value="1"/>
</dbReference>
<keyword evidence="12" id="KW-1185">Reference proteome</keyword>
<evidence type="ECO:0000313" key="11">
    <source>
        <dbReference type="EMBL" id="GAB1320959.1"/>
    </source>
</evidence>
<dbReference type="PROSITE" id="PS50048">
    <property type="entry name" value="ZN2_CY6_FUNGAL_2"/>
    <property type="match status" value="1"/>
</dbReference>
<evidence type="ECO:0000256" key="6">
    <source>
        <dbReference type="ARBA" id="ARBA00023242"/>
    </source>
</evidence>
<feature type="compositionally biased region" description="Polar residues" evidence="8">
    <location>
        <begin position="57"/>
        <end position="66"/>
    </location>
</feature>
<evidence type="ECO:0000256" key="3">
    <source>
        <dbReference type="ARBA" id="ARBA00022737"/>
    </source>
</evidence>
<dbReference type="PROSITE" id="PS00028">
    <property type="entry name" value="ZINC_FINGER_C2H2_1"/>
    <property type="match status" value="1"/>
</dbReference>
<evidence type="ECO:0000256" key="8">
    <source>
        <dbReference type="SAM" id="MobiDB-lite"/>
    </source>
</evidence>
<evidence type="ECO:0000313" key="12">
    <source>
        <dbReference type="Proteomes" id="UP001628179"/>
    </source>
</evidence>
<dbReference type="Proteomes" id="UP001628179">
    <property type="component" value="Unassembled WGS sequence"/>
</dbReference>
<dbReference type="Pfam" id="PF00172">
    <property type="entry name" value="Zn_clus"/>
    <property type="match status" value="1"/>
</dbReference>
<dbReference type="CDD" id="cd00067">
    <property type="entry name" value="GAL4"/>
    <property type="match status" value="1"/>
</dbReference>
<name>A0ABQ0GT99_9PEZI</name>
<evidence type="ECO:0000256" key="2">
    <source>
        <dbReference type="ARBA" id="ARBA00022723"/>
    </source>
</evidence>
<dbReference type="InterPro" id="IPR051059">
    <property type="entry name" value="VerF-like"/>
</dbReference>
<sequence length="667" mass="73389">MAQSLTAKFACMTCGRQYQHSSHLRRHEATHLDLEQFGCKHCGKRFRRRDVWRKHSASCQNNNNRENPPLAKRGQKPRACDTCFRSKLSCDGRPLCGRCESRQLQCTYDRAHTNGKDGVSPSKSPSTASTVAADTDASTKIPVSFLLGLTNPQAKSMVEVFFDEPGRDDDAPSVLLQPDPDPGFLAGFAQDPLLSGGFFVLGLGQSAHDTLLEDNIGDSNQPSGTELSHTAVDPFLSPILASLTSLHNHLLTTDPSYTGPFNHTVARQIFLPPSNRETFTSAYFRHTHRDLPLVHRPTFDPATSSPALLLAIFLAGSQYAAPRDCVLAIPSFFRIAEEFVFRELDAQLQAAAGCGADRAGTTRTLSSGGTGSPTITTTTTTSAEAQAPPPLSMSMWPLYEALQAGLLMHGIQFVSGDVAARRRSRTVRLPVLVDAVRRLGWTGARQTQPPAVGGGMPDWAWFVGDEMRIRIARWTLLADWHQNGAFHVPSLMTVGEMTGDMTCLEELWEANDVVEFEAVIAARGRDCWRRASSLKEGVDALMGEDWTGADRFPIPHLSVLDLQVLVLAMMSVIATARLMSLLPVSAPAILRAIDRWEELWGTVAGRVDPEQLRMSGYARHSGEMCWVARRLVEFSLSGRDRTSAYFQRIGHDSPDELHALLRELRDS</sequence>
<dbReference type="SUPFAM" id="SSF57701">
    <property type="entry name" value="Zn2/Cys6 DNA-binding domain"/>
    <property type="match status" value="1"/>
</dbReference>
<dbReference type="SMART" id="SM00355">
    <property type="entry name" value="ZnF_C2H2"/>
    <property type="match status" value="2"/>
</dbReference>
<evidence type="ECO:0000256" key="5">
    <source>
        <dbReference type="ARBA" id="ARBA00022833"/>
    </source>
</evidence>
<dbReference type="SMART" id="SM00066">
    <property type="entry name" value="GAL4"/>
    <property type="match status" value="1"/>
</dbReference>
<comment type="caution">
    <text evidence="11">The sequence shown here is derived from an EMBL/GenBank/DDBJ whole genome shotgun (WGS) entry which is preliminary data.</text>
</comment>
<keyword evidence="4 7" id="KW-0863">Zinc-finger</keyword>
<evidence type="ECO:0000259" key="10">
    <source>
        <dbReference type="PROSITE" id="PS50157"/>
    </source>
</evidence>
<feature type="region of interest" description="Disordered" evidence="8">
    <location>
        <begin position="112"/>
        <end position="134"/>
    </location>
</feature>
<dbReference type="GeneID" id="98181911"/>
<feature type="domain" description="Zn(2)-C6 fungal-type" evidence="9">
    <location>
        <begin position="79"/>
        <end position="108"/>
    </location>
</feature>
<keyword evidence="5" id="KW-0862">Zinc</keyword>
<protein>
    <submittedName>
        <fullName evidence="11">Zn(2)-C6 fungal-type domain-containing protein</fullName>
    </submittedName>
</protein>
<dbReference type="Gene3D" id="3.30.160.60">
    <property type="entry name" value="Classic Zinc Finger"/>
    <property type="match status" value="1"/>
</dbReference>
<dbReference type="RefSeq" id="XP_070922689.1">
    <property type="nucleotide sequence ID" value="XM_071066588.1"/>
</dbReference>
<keyword evidence="2" id="KW-0479">Metal-binding</keyword>
<evidence type="ECO:0000256" key="1">
    <source>
        <dbReference type="ARBA" id="ARBA00004123"/>
    </source>
</evidence>
<dbReference type="PROSITE" id="PS50157">
    <property type="entry name" value="ZINC_FINGER_C2H2_2"/>
    <property type="match status" value="2"/>
</dbReference>
<feature type="region of interest" description="Disordered" evidence="8">
    <location>
        <begin position="362"/>
        <end position="387"/>
    </location>
</feature>
<gene>
    <name evidence="11" type="ORF">MFIFM68171_11169</name>
</gene>
<feature type="domain" description="C2H2-type" evidence="10">
    <location>
        <begin position="9"/>
        <end position="36"/>
    </location>
</feature>
<evidence type="ECO:0000259" key="9">
    <source>
        <dbReference type="PROSITE" id="PS50048"/>
    </source>
</evidence>
<evidence type="ECO:0000256" key="7">
    <source>
        <dbReference type="PROSITE-ProRule" id="PRU00042"/>
    </source>
</evidence>
<dbReference type="InterPro" id="IPR001138">
    <property type="entry name" value="Zn2Cys6_DnaBD"/>
</dbReference>
<keyword evidence="3" id="KW-0677">Repeat</keyword>
<evidence type="ECO:0000256" key="4">
    <source>
        <dbReference type="ARBA" id="ARBA00022771"/>
    </source>
</evidence>
<feature type="compositionally biased region" description="Low complexity" evidence="8">
    <location>
        <begin position="124"/>
        <end position="134"/>
    </location>
</feature>
<dbReference type="PANTHER" id="PTHR40626">
    <property type="entry name" value="MIP31509P"/>
    <property type="match status" value="1"/>
</dbReference>
<dbReference type="InterPro" id="IPR007219">
    <property type="entry name" value="XnlR_reg_dom"/>
</dbReference>
<feature type="compositionally biased region" description="Low complexity" evidence="8">
    <location>
        <begin position="362"/>
        <end position="386"/>
    </location>
</feature>
<comment type="subcellular location">
    <subcellularLocation>
        <location evidence="1">Nucleus</location>
    </subcellularLocation>
</comment>
<dbReference type="PANTHER" id="PTHR40626:SF1">
    <property type="entry name" value="TRANSCRIPTION FACTOR WITH C2H2 AND ZN(2)-CYS(6) DNA BINDING DOMAIN (EUROFUNG)"/>
    <property type="match status" value="1"/>
</dbReference>
<dbReference type="InterPro" id="IPR036236">
    <property type="entry name" value="Znf_C2H2_sf"/>
</dbReference>
<organism evidence="11 12">
    <name type="scientific">Madurella fahalii</name>
    <dbReference type="NCBI Taxonomy" id="1157608"/>
    <lineage>
        <taxon>Eukaryota</taxon>
        <taxon>Fungi</taxon>
        <taxon>Dikarya</taxon>
        <taxon>Ascomycota</taxon>
        <taxon>Pezizomycotina</taxon>
        <taxon>Sordariomycetes</taxon>
        <taxon>Sordariomycetidae</taxon>
        <taxon>Sordariales</taxon>
        <taxon>Sordariales incertae sedis</taxon>
        <taxon>Madurella</taxon>
    </lineage>
</organism>
<dbReference type="InterPro" id="IPR013087">
    <property type="entry name" value="Znf_C2H2_type"/>
</dbReference>
<dbReference type="Gene3D" id="4.10.240.10">
    <property type="entry name" value="Zn(2)-C6 fungal-type DNA-binding domain"/>
    <property type="match status" value="1"/>
</dbReference>
<feature type="region of interest" description="Disordered" evidence="8">
    <location>
        <begin position="55"/>
        <end position="76"/>
    </location>
</feature>
<accession>A0ABQ0GT99</accession>
<feature type="domain" description="C2H2-type" evidence="10">
    <location>
        <begin position="37"/>
        <end position="68"/>
    </location>
</feature>